<proteinExistence type="predicted"/>
<comment type="caution">
    <text evidence="2">The sequence shown here is derived from an EMBL/GenBank/DDBJ whole genome shotgun (WGS) entry which is preliminary data.</text>
</comment>
<gene>
    <name evidence="2" type="ORF">POM88_005290</name>
</gene>
<evidence type="ECO:0000256" key="1">
    <source>
        <dbReference type="SAM" id="MobiDB-lite"/>
    </source>
</evidence>
<reference evidence="2" key="1">
    <citation type="submission" date="2023-02" db="EMBL/GenBank/DDBJ databases">
        <title>Genome of toxic invasive species Heracleum sosnowskyi carries increased number of genes despite the absence of recent whole-genome duplications.</title>
        <authorList>
            <person name="Schelkunov M."/>
            <person name="Shtratnikova V."/>
            <person name="Makarenko M."/>
            <person name="Klepikova A."/>
            <person name="Omelchenko D."/>
            <person name="Novikova G."/>
            <person name="Obukhova E."/>
            <person name="Bogdanov V."/>
            <person name="Penin A."/>
            <person name="Logacheva M."/>
        </authorList>
    </citation>
    <scope>NUCLEOTIDE SEQUENCE</scope>
    <source>
        <strain evidence="2">Hsosn_3</strain>
        <tissue evidence="2">Leaf</tissue>
    </source>
</reference>
<name>A0AAD8JPR6_9APIA</name>
<reference evidence="2" key="2">
    <citation type="submission" date="2023-05" db="EMBL/GenBank/DDBJ databases">
        <authorList>
            <person name="Schelkunov M.I."/>
        </authorList>
    </citation>
    <scope>NUCLEOTIDE SEQUENCE</scope>
    <source>
        <strain evidence="2">Hsosn_3</strain>
        <tissue evidence="2">Leaf</tissue>
    </source>
</reference>
<feature type="region of interest" description="Disordered" evidence="1">
    <location>
        <begin position="1"/>
        <end position="59"/>
    </location>
</feature>
<dbReference type="EMBL" id="JAUIZM010000001">
    <property type="protein sequence ID" value="KAK1405685.1"/>
    <property type="molecule type" value="Genomic_DNA"/>
</dbReference>
<evidence type="ECO:0000313" key="3">
    <source>
        <dbReference type="Proteomes" id="UP001237642"/>
    </source>
</evidence>
<dbReference type="Proteomes" id="UP001237642">
    <property type="component" value="Unassembled WGS sequence"/>
</dbReference>
<dbReference type="AlphaFoldDB" id="A0AAD8JPR6"/>
<evidence type="ECO:0000313" key="2">
    <source>
        <dbReference type="EMBL" id="KAK1405685.1"/>
    </source>
</evidence>
<sequence length="141" mass="16208">MNEEPGRGILDQRTQTPQTNNNLSRFNIAQALRDAEDSTAESSSCTMRRERDGEVVPVCSPPASSYSKQFVGEENSFLQRHPQPHRVMNWTQRQGKQNFKYLSELKPISYVALVVTSFKYFNEVRDQSPSAEEWLDYSNSI</sequence>
<protein>
    <submittedName>
        <fullName evidence="2">Uncharacterized protein</fullName>
    </submittedName>
</protein>
<organism evidence="2 3">
    <name type="scientific">Heracleum sosnowskyi</name>
    <dbReference type="NCBI Taxonomy" id="360622"/>
    <lineage>
        <taxon>Eukaryota</taxon>
        <taxon>Viridiplantae</taxon>
        <taxon>Streptophyta</taxon>
        <taxon>Embryophyta</taxon>
        <taxon>Tracheophyta</taxon>
        <taxon>Spermatophyta</taxon>
        <taxon>Magnoliopsida</taxon>
        <taxon>eudicotyledons</taxon>
        <taxon>Gunneridae</taxon>
        <taxon>Pentapetalae</taxon>
        <taxon>asterids</taxon>
        <taxon>campanulids</taxon>
        <taxon>Apiales</taxon>
        <taxon>Apiaceae</taxon>
        <taxon>Apioideae</taxon>
        <taxon>apioid superclade</taxon>
        <taxon>Tordylieae</taxon>
        <taxon>Tordyliinae</taxon>
        <taxon>Heracleum</taxon>
    </lineage>
</organism>
<keyword evidence="3" id="KW-1185">Reference proteome</keyword>
<accession>A0AAD8JPR6</accession>
<feature type="compositionally biased region" description="Polar residues" evidence="1">
    <location>
        <begin position="12"/>
        <end position="27"/>
    </location>
</feature>